<dbReference type="AlphaFoldDB" id="A0A9X3NR39"/>
<keyword evidence="7" id="KW-1185">Reference proteome</keyword>
<dbReference type="PANTHER" id="PTHR43004">
    <property type="entry name" value="TRK SYSTEM POTASSIUM UPTAKE PROTEIN"/>
    <property type="match status" value="1"/>
</dbReference>
<dbReference type="InterPro" id="IPR002938">
    <property type="entry name" value="FAD-bd"/>
</dbReference>
<reference evidence="6" key="1">
    <citation type="submission" date="2021-10" db="EMBL/GenBank/DDBJ databases">
        <title>Streptomonospora sp. nov., isolated from mangrove soil.</title>
        <authorList>
            <person name="Chen X."/>
            <person name="Ge X."/>
            <person name="Liu W."/>
        </authorList>
    </citation>
    <scope>NUCLEOTIDE SEQUENCE</scope>
    <source>
        <strain evidence="6">S1-112</strain>
    </source>
</reference>
<comment type="cofactor">
    <cofactor evidence="1">
        <name>FAD</name>
        <dbReference type="ChEBI" id="CHEBI:57692"/>
    </cofactor>
</comment>
<keyword evidence="2" id="KW-0285">Flavoprotein</keyword>
<feature type="domain" description="FAD-binding" evidence="5">
    <location>
        <begin position="20"/>
        <end position="369"/>
    </location>
</feature>
<dbReference type="InterPro" id="IPR036188">
    <property type="entry name" value="FAD/NAD-bd_sf"/>
</dbReference>
<name>A0A9X3NR39_9ACTN</name>
<keyword evidence="3" id="KW-0274">FAD</keyword>
<sequence length="575" mass="60931">MRAVPPPAPAADDHGARTDPVLVAGGGPVGLCAALALARAGVPSVVLEAGPDPRTDPARAAGSKAICFQRDVLDVFDRLGAAGPLLAEGTTWTTARTYYRGREVRTVTFPDTPGTPGRLPPWINISQARVERELLRAALASPLVRFVHGHRVTGLAQDTAGVTAATEGAGGSAEWRGSHLVAADGPRSTVRHLLGIGFPGRSFADRFLICDIRADLPFPNERRFYFDPEWNPGRQVLVHQCPDSTWRIDWQVPEDYDAEAERASGGLDRRIRRIVGERPYTVVWSSVYRFHQRCADRLRAGRVLLAGDAAHLYAPFGARGLNSGVHDAENLAWKVAAARRVEAAAPGAAEALLESYHTERRAAAQENLRVTGATMRFLVPHGEDEARLRRQTLERALTDPRARERIDSGKLAEPYWYTASPLTTPLPGAEPVPGEPGRPRPPVPGVICPDASCRDPGAGAPTRLRRLLGPGFTVLVPDAAAAGPVAAATAGLPAPVAVLVLSDLDTPDGAVAEALRCAGTAHVVRPDAHLCAVVPAGDTAAVRAAIRRACGLDRPEAPAPAPGAPAAHRPAGPDR</sequence>
<evidence type="ECO:0000256" key="3">
    <source>
        <dbReference type="ARBA" id="ARBA00022827"/>
    </source>
</evidence>
<feature type="region of interest" description="Disordered" evidence="4">
    <location>
        <begin position="553"/>
        <end position="575"/>
    </location>
</feature>
<feature type="compositionally biased region" description="Low complexity" evidence="4">
    <location>
        <begin position="564"/>
        <end position="575"/>
    </location>
</feature>
<dbReference type="Gene3D" id="3.50.50.60">
    <property type="entry name" value="FAD/NAD(P)-binding domain"/>
    <property type="match status" value="1"/>
</dbReference>
<comment type="caution">
    <text evidence="6">The sequence shown here is derived from an EMBL/GenBank/DDBJ whole genome shotgun (WGS) entry which is preliminary data.</text>
</comment>
<evidence type="ECO:0000256" key="2">
    <source>
        <dbReference type="ARBA" id="ARBA00022630"/>
    </source>
</evidence>
<accession>A0A9X3NR39</accession>
<dbReference type="EMBL" id="JAJAQC010000066">
    <property type="protein sequence ID" value="MDA0567625.1"/>
    <property type="molecule type" value="Genomic_DNA"/>
</dbReference>
<dbReference type="InterPro" id="IPR050641">
    <property type="entry name" value="RIFMO-like"/>
</dbReference>
<dbReference type="GO" id="GO:0016709">
    <property type="term" value="F:oxidoreductase activity, acting on paired donors, with incorporation or reduction of molecular oxygen, NAD(P)H as one donor, and incorporation of one atom of oxygen"/>
    <property type="evidence" value="ECO:0007669"/>
    <property type="project" value="UniProtKB-ARBA"/>
</dbReference>
<keyword evidence="6" id="KW-0503">Monooxygenase</keyword>
<dbReference type="GO" id="GO:0071949">
    <property type="term" value="F:FAD binding"/>
    <property type="evidence" value="ECO:0007669"/>
    <property type="project" value="InterPro"/>
</dbReference>
<dbReference type="NCBIfam" id="NF006002">
    <property type="entry name" value="PRK08132.1"/>
    <property type="match status" value="1"/>
</dbReference>
<keyword evidence="6" id="KW-0560">Oxidoreductase</keyword>
<evidence type="ECO:0000313" key="6">
    <source>
        <dbReference type="EMBL" id="MDA0567625.1"/>
    </source>
</evidence>
<dbReference type="Pfam" id="PF01494">
    <property type="entry name" value="FAD_binding_3"/>
    <property type="match status" value="1"/>
</dbReference>
<evidence type="ECO:0000256" key="1">
    <source>
        <dbReference type="ARBA" id="ARBA00001974"/>
    </source>
</evidence>
<evidence type="ECO:0000313" key="7">
    <source>
        <dbReference type="Proteomes" id="UP001140076"/>
    </source>
</evidence>
<protein>
    <submittedName>
        <fullName evidence="6">FAD-dependent monooxygenase</fullName>
    </submittedName>
</protein>
<dbReference type="RefSeq" id="WP_270074871.1">
    <property type="nucleotide sequence ID" value="NZ_JAJAQC010000066.1"/>
</dbReference>
<dbReference type="Proteomes" id="UP001140076">
    <property type="component" value="Unassembled WGS sequence"/>
</dbReference>
<dbReference type="SUPFAM" id="SSF51905">
    <property type="entry name" value="FAD/NAD(P)-binding domain"/>
    <property type="match status" value="1"/>
</dbReference>
<dbReference type="Gene3D" id="3.30.70.2450">
    <property type="match status" value="1"/>
</dbReference>
<evidence type="ECO:0000259" key="5">
    <source>
        <dbReference type="Pfam" id="PF01494"/>
    </source>
</evidence>
<proteinExistence type="predicted"/>
<evidence type="ECO:0000256" key="4">
    <source>
        <dbReference type="SAM" id="MobiDB-lite"/>
    </source>
</evidence>
<dbReference type="PRINTS" id="PR00420">
    <property type="entry name" value="RNGMNOXGNASE"/>
</dbReference>
<dbReference type="Gene3D" id="3.40.30.120">
    <property type="match status" value="1"/>
</dbReference>
<gene>
    <name evidence="6" type="ORF">LG943_25365</name>
</gene>
<organism evidence="6 7">
    <name type="scientific">Streptomonospora mangrovi</name>
    <dbReference type="NCBI Taxonomy" id="2883123"/>
    <lineage>
        <taxon>Bacteria</taxon>
        <taxon>Bacillati</taxon>
        <taxon>Actinomycetota</taxon>
        <taxon>Actinomycetes</taxon>
        <taxon>Streptosporangiales</taxon>
        <taxon>Nocardiopsidaceae</taxon>
        <taxon>Streptomonospora</taxon>
    </lineage>
</organism>
<dbReference type="PANTHER" id="PTHR43004:SF19">
    <property type="entry name" value="BINDING MONOOXYGENASE, PUTATIVE (JCVI)-RELATED"/>
    <property type="match status" value="1"/>
</dbReference>